<gene>
    <name evidence="4" type="ORF">SAMN06265367_11213</name>
</gene>
<comment type="caution">
    <text evidence="4">The sequence shown here is derived from an EMBL/GenBank/DDBJ whole genome shotgun (WGS) entry which is preliminary data.</text>
</comment>
<dbReference type="RefSeq" id="WP_283414873.1">
    <property type="nucleotide sequence ID" value="NZ_FXUA01000012.1"/>
</dbReference>
<keyword evidence="5" id="KW-1185">Reference proteome</keyword>
<dbReference type="SUPFAM" id="SSF56601">
    <property type="entry name" value="beta-lactamase/transpeptidase-like"/>
    <property type="match status" value="1"/>
</dbReference>
<feature type="chain" id="PRO_5047232413" evidence="1">
    <location>
        <begin position="20"/>
        <end position="596"/>
    </location>
</feature>
<keyword evidence="1" id="KW-0732">Signal</keyword>
<name>A0ABY1PPE8_9BACT</name>
<dbReference type="Gene3D" id="3.40.710.10">
    <property type="entry name" value="DD-peptidase/beta-lactamase superfamily"/>
    <property type="match status" value="1"/>
</dbReference>
<accession>A0ABY1PPE8</accession>
<evidence type="ECO:0000313" key="4">
    <source>
        <dbReference type="EMBL" id="SMP36101.1"/>
    </source>
</evidence>
<dbReference type="PANTHER" id="PTHR46825">
    <property type="entry name" value="D-ALANYL-D-ALANINE-CARBOXYPEPTIDASE/ENDOPEPTIDASE AMPH"/>
    <property type="match status" value="1"/>
</dbReference>
<reference evidence="4 5" key="1">
    <citation type="submission" date="2017-05" db="EMBL/GenBank/DDBJ databases">
        <authorList>
            <person name="Varghese N."/>
            <person name="Submissions S."/>
        </authorList>
    </citation>
    <scope>NUCLEOTIDE SEQUENCE [LARGE SCALE GENOMIC DNA]</scope>
    <source>
        <strain evidence="4 5">DSM 15360</strain>
    </source>
</reference>
<feature type="signal peptide" evidence="1">
    <location>
        <begin position="1"/>
        <end position="19"/>
    </location>
</feature>
<sequence>MRSTLIAILFFITGSLTYAQTKLNTTTIDTKLKALQEATQTVGFSVAVVQGDQVIYSKGFGYRDLENKIEADENTLYAIGSSSKAFTVALLGIMEEEKGLKFTDSPKKYLPELEFYNEELNNQVTILDMISHRTGLPRHDLSWYLFPTADKDSLLARVKYQEPFTGIRKQWYYNNFMYLAQGLITEKLTGKSWEDNIRERFFKPLNMTRSNVSISEMVAQPNISKGYSLEDFTTNKAMPYYDIAAISPAGSINSSVKEMSNWLKIWLNKGKLGDTQVLPEAYVAKAVNPLMLVGGGIADKKFPDQHLNSYGYAWFNSSYKGHYRLEHGGNIDGFSANVAFFPTDSLGIVVLTNQNGSALPGLVRDALADEILGLEKTDWVSYYSEKINKIKEQQEKAKAEKKSSTVPNTAPSHTLVEYTGKYNHPGYGTFTIEYKNDSLWAQFVRERVYLNHLHYDIFEALTVKDNKVDTTSGGGLNFNFRTSDLGDIEAASLKLEPTLDPLTFKRTPAEANVSTETLESYVGTYALGGTDLKVFMKKDKLTLFVPGQPEYTLTPTGENEFMVKGLTGYKVRFEKKDNTSQMLLIQPNGTFPAIKK</sequence>
<evidence type="ECO:0000259" key="2">
    <source>
        <dbReference type="Pfam" id="PF00144"/>
    </source>
</evidence>
<evidence type="ECO:0000259" key="3">
    <source>
        <dbReference type="Pfam" id="PF11954"/>
    </source>
</evidence>
<dbReference type="Gene3D" id="2.40.128.600">
    <property type="match status" value="1"/>
</dbReference>
<dbReference type="Pfam" id="PF11954">
    <property type="entry name" value="DUF3471"/>
    <property type="match status" value="1"/>
</dbReference>
<evidence type="ECO:0000256" key="1">
    <source>
        <dbReference type="SAM" id="SignalP"/>
    </source>
</evidence>
<feature type="domain" description="Beta-lactamase-related" evidence="2">
    <location>
        <begin position="29"/>
        <end position="369"/>
    </location>
</feature>
<proteinExistence type="predicted"/>
<dbReference type="EMBL" id="FXUA01000012">
    <property type="protein sequence ID" value="SMP36101.1"/>
    <property type="molecule type" value="Genomic_DNA"/>
</dbReference>
<dbReference type="InterPro" id="IPR012338">
    <property type="entry name" value="Beta-lactam/transpept-like"/>
</dbReference>
<dbReference type="InterPro" id="IPR001466">
    <property type="entry name" value="Beta-lactam-related"/>
</dbReference>
<protein>
    <submittedName>
        <fullName evidence="4">CubicO group peptidase, beta-lactamase class C family</fullName>
    </submittedName>
</protein>
<feature type="domain" description="Peptidase S12 Pab87-related C-terminal" evidence="3">
    <location>
        <begin position="407"/>
        <end position="505"/>
    </location>
</feature>
<organism evidence="4 5">
    <name type="scientific">Algoriphagus winogradskyi</name>
    <dbReference type="NCBI Taxonomy" id="237017"/>
    <lineage>
        <taxon>Bacteria</taxon>
        <taxon>Pseudomonadati</taxon>
        <taxon>Bacteroidota</taxon>
        <taxon>Cytophagia</taxon>
        <taxon>Cytophagales</taxon>
        <taxon>Cyclobacteriaceae</taxon>
        <taxon>Algoriphagus</taxon>
    </lineage>
</organism>
<dbReference type="Pfam" id="PF00144">
    <property type="entry name" value="Beta-lactamase"/>
    <property type="match status" value="1"/>
</dbReference>
<dbReference type="InterPro" id="IPR050491">
    <property type="entry name" value="AmpC-like"/>
</dbReference>
<evidence type="ECO:0000313" key="5">
    <source>
        <dbReference type="Proteomes" id="UP001157915"/>
    </source>
</evidence>
<dbReference type="Proteomes" id="UP001157915">
    <property type="component" value="Unassembled WGS sequence"/>
</dbReference>
<dbReference type="PANTHER" id="PTHR46825:SF15">
    <property type="entry name" value="BETA-LACTAMASE-RELATED DOMAIN-CONTAINING PROTEIN"/>
    <property type="match status" value="1"/>
</dbReference>
<dbReference type="InterPro" id="IPR021860">
    <property type="entry name" value="Peptidase_S12_Pab87-rel_C"/>
</dbReference>